<organism evidence="4 5">
    <name type="scientific">Coleophoma cylindrospora</name>
    <dbReference type="NCBI Taxonomy" id="1849047"/>
    <lineage>
        <taxon>Eukaryota</taxon>
        <taxon>Fungi</taxon>
        <taxon>Dikarya</taxon>
        <taxon>Ascomycota</taxon>
        <taxon>Pezizomycotina</taxon>
        <taxon>Leotiomycetes</taxon>
        <taxon>Helotiales</taxon>
        <taxon>Dermateaceae</taxon>
        <taxon>Coleophoma</taxon>
    </lineage>
</organism>
<dbReference type="InterPro" id="IPR013320">
    <property type="entry name" value="ConA-like_dom_sf"/>
</dbReference>
<reference evidence="4 5" key="1">
    <citation type="journal article" date="2018" name="IMA Fungus">
        <title>IMA Genome-F 9: Draft genome sequence of Annulohypoxylon stygium, Aspergillus mulundensis, Berkeleyomyces basicola (syn. Thielaviopsis basicola), Ceratocystis smalleyi, two Cercospora beticola strains, Coleophoma cylindrospora, Fusarium fracticaudum, Phialophora cf. hyalina, and Morchella septimelata.</title>
        <authorList>
            <person name="Wingfield B.D."/>
            <person name="Bills G.F."/>
            <person name="Dong Y."/>
            <person name="Huang W."/>
            <person name="Nel W.J."/>
            <person name="Swalarsk-Parry B.S."/>
            <person name="Vaghefi N."/>
            <person name="Wilken P.M."/>
            <person name="An Z."/>
            <person name="de Beer Z.W."/>
            <person name="De Vos L."/>
            <person name="Chen L."/>
            <person name="Duong T.A."/>
            <person name="Gao Y."/>
            <person name="Hammerbacher A."/>
            <person name="Kikkert J.R."/>
            <person name="Li Y."/>
            <person name="Li H."/>
            <person name="Li K."/>
            <person name="Li Q."/>
            <person name="Liu X."/>
            <person name="Ma X."/>
            <person name="Naidoo K."/>
            <person name="Pethybridge S.J."/>
            <person name="Sun J."/>
            <person name="Steenkamp E.T."/>
            <person name="van der Nest M.A."/>
            <person name="van Wyk S."/>
            <person name="Wingfield M.J."/>
            <person name="Xiong C."/>
            <person name="Yue Q."/>
            <person name="Zhang X."/>
        </authorList>
    </citation>
    <scope>NUCLEOTIDE SEQUENCE [LARGE SCALE GENOMIC DNA]</scope>
    <source>
        <strain evidence="4 5">BP6252</strain>
    </source>
</reference>
<dbReference type="FunFam" id="2.60.120.200:FF:000178">
    <property type="entry name" value="Glycoside hydrolase family 16 protein"/>
    <property type="match status" value="1"/>
</dbReference>
<dbReference type="InterPro" id="IPR050546">
    <property type="entry name" value="Glycosyl_Hydrlase_16"/>
</dbReference>
<accession>A0A3D8SPX5</accession>
<dbReference type="GO" id="GO:0005975">
    <property type="term" value="P:carbohydrate metabolic process"/>
    <property type="evidence" value="ECO:0007669"/>
    <property type="project" value="InterPro"/>
</dbReference>
<gene>
    <name evidence="4" type="ORF">BP6252_00379</name>
</gene>
<evidence type="ECO:0000256" key="1">
    <source>
        <dbReference type="SAM" id="MobiDB-lite"/>
    </source>
</evidence>
<dbReference type="Gene3D" id="2.60.120.200">
    <property type="match status" value="1"/>
</dbReference>
<dbReference type="PANTHER" id="PTHR10963:SF62">
    <property type="entry name" value="GLUCAN 1,3-BETA-GLUCOSIDASE"/>
    <property type="match status" value="1"/>
</dbReference>
<dbReference type="SUPFAM" id="SSF49899">
    <property type="entry name" value="Concanavalin A-like lectins/glucanases"/>
    <property type="match status" value="1"/>
</dbReference>
<dbReference type="AlphaFoldDB" id="A0A3D8SPX5"/>
<evidence type="ECO:0000313" key="4">
    <source>
        <dbReference type="EMBL" id="RDW88347.1"/>
    </source>
</evidence>
<comment type="caution">
    <text evidence="4">The sequence shown here is derived from an EMBL/GenBank/DDBJ whole genome shotgun (WGS) entry which is preliminary data.</text>
</comment>
<dbReference type="OrthoDB" id="4781at2759"/>
<keyword evidence="2" id="KW-1133">Transmembrane helix</keyword>
<dbReference type="EMBL" id="PDLM01000001">
    <property type="protein sequence ID" value="RDW88347.1"/>
    <property type="molecule type" value="Genomic_DNA"/>
</dbReference>
<dbReference type="Proteomes" id="UP000256645">
    <property type="component" value="Unassembled WGS sequence"/>
</dbReference>
<dbReference type="InterPro" id="IPR000757">
    <property type="entry name" value="Beta-glucanase-like"/>
</dbReference>
<keyword evidence="5" id="KW-1185">Reference proteome</keyword>
<dbReference type="PANTHER" id="PTHR10963">
    <property type="entry name" value="GLYCOSYL HYDROLASE-RELATED"/>
    <property type="match status" value="1"/>
</dbReference>
<keyword evidence="2" id="KW-0472">Membrane</keyword>
<dbReference type="PROSITE" id="PS51762">
    <property type="entry name" value="GH16_2"/>
    <property type="match status" value="1"/>
</dbReference>
<feature type="compositionally biased region" description="Polar residues" evidence="1">
    <location>
        <begin position="10"/>
        <end position="46"/>
    </location>
</feature>
<protein>
    <recommendedName>
        <fullName evidence="3">GH16 domain-containing protein</fullName>
    </recommendedName>
</protein>
<evidence type="ECO:0000256" key="2">
    <source>
        <dbReference type="SAM" id="Phobius"/>
    </source>
</evidence>
<evidence type="ECO:0000259" key="3">
    <source>
        <dbReference type="PROSITE" id="PS51762"/>
    </source>
</evidence>
<keyword evidence="2" id="KW-0812">Transmembrane</keyword>
<sequence>MEYFKHKKSPSNMKKNFSFGSLATTTESPGQQSAEESRPQTPSNPFATPPYSRVGSTIGARSGFQYAEVPGSGYFRSRRVPRSEAVPLPERKKKRKEKLLWILPLCGLICGLGLSGVLIYFKIASTLANKFCQILDEDFSSGSLDSNIWTHEIELGGFGNEEFEMTTADAENSWIENGQLHIRPTLQDATLIDTNSVINLTATGTCTSVIMSNCVAVTNTTNGTIVPPVKSARLNTKKGASIKFGKVEVTAKISKGDWLWPAIWMLPVTDTYGAWPASGEIDIMESRGNNYSYSLGGNNFFTSTLHWGPDSSNDGYKKTTNSRTASHSLFGDQFHKYGLQWTDKFLFTYIDNSLTQALYWKFNQPLWNLGSFPYANANGTAYVDPWASTGQDSTPFDQEFYLILNVAVGGQNGFFLDGSDGKPWGDSSPYAKKDFWDARDQWYPTWKDKSGKDISDMVVDRVQMWKKC</sequence>
<dbReference type="GO" id="GO:0004553">
    <property type="term" value="F:hydrolase activity, hydrolyzing O-glycosyl compounds"/>
    <property type="evidence" value="ECO:0007669"/>
    <property type="project" value="InterPro"/>
</dbReference>
<name>A0A3D8SPX5_9HELO</name>
<dbReference type="Pfam" id="PF00722">
    <property type="entry name" value="Glyco_hydro_16"/>
    <property type="match status" value="1"/>
</dbReference>
<proteinExistence type="predicted"/>
<feature type="transmembrane region" description="Helical" evidence="2">
    <location>
        <begin position="99"/>
        <end position="121"/>
    </location>
</feature>
<feature type="region of interest" description="Disordered" evidence="1">
    <location>
        <begin position="1"/>
        <end position="54"/>
    </location>
</feature>
<dbReference type="STRING" id="1849047.A0A3D8SPX5"/>
<evidence type="ECO:0000313" key="5">
    <source>
        <dbReference type="Proteomes" id="UP000256645"/>
    </source>
</evidence>
<feature type="domain" description="GH16" evidence="3">
    <location>
        <begin position="137"/>
        <end position="468"/>
    </location>
</feature>